<name>A0A0R2HDH1_9FIRM</name>
<proteinExistence type="predicted"/>
<dbReference type="Pfam" id="PF01263">
    <property type="entry name" value="Aldose_epim"/>
    <property type="match status" value="1"/>
</dbReference>
<comment type="caution">
    <text evidence="1">The sequence shown here is derived from an EMBL/GenBank/DDBJ whole genome shotgun (WGS) entry which is preliminary data.</text>
</comment>
<keyword evidence="2" id="KW-1185">Reference proteome</keyword>
<dbReference type="Gene3D" id="2.70.98.10">
    <property type="match status" value="1"/>
</dbReference>
<dbReference type="CDD" id="cd09024">
    <property type="entry name" value="Aldose_epim_lacX"/>
    <property type="match status" value="1"/>
</dbReference>
<evidence type="ECO:0000313" key="1">
    <source>
        <dbReference type="EMBL" id="KRN51075.1"/>
    </source>
</evidence>
<dbReference type="InterPro" id="IPR011013">
    <property type="entry name" value="Gal_mutarotase_sf_dom"/>
</dbReference>
<organism evidence="1 2">
    <name type="scientific">Kandleria vitulina DSM 20405</name>
    <dbReference type="NCBI Taxonomy" id="1410657"/>
    <lineage>
        <taxon>Bacteria</taxon>
        <taxon>Bacillati</taxon>
        <taxon>Bacillota</taxon>
        <taxon>Erysipelotrichia</taxon>
        <taxon>Erysipelotrichales</taxon>
        <taxon>Coprobacillaceae</taxon>
        <taxon>Kandleria</taxon>
    </lineage>
</organism>
<gene>
    <name evidence="1" type="ORF">IV49_GL001149</name>
</gene>
<dbReference type="PATRIC" id="fig|1410657.5.peg.1190"/>
<dbReference type="GO" id="GO:0005975">
    <property type="term" value="P:carbohydrate metabolic process"/>
    <property type="evidence" value="ECO:0007669"/>
    <property type="project" value="InterPro"/>
</dbReference>
<dbReference type="InterPro" id="IPR037481">
    <property type="entry name" value="LacX"/>
</dbReference>
<dbReference type="RefSeq" id="WP_029070488.1">
    <property type="nucleotide sequence ID" value="NZ_JNKN01000004.1"/>
</dbReference>
<dbReference type="EMBL" id="JQBL01000003">
    <property type="protein sequence ID" value="KRN51075.1"/>
    <property type="molecule type" value="Genomic_DNA"/>
</dbReference>
<protein>
    <submittedName>
        <fullName evidence="1">Aldose 1-epimerase</fullName>
    </submittedName>
</protein>
<dbReference type="InterPro" id="IPR008183">
    <property type="entry name" value="Aldose_1/G6P_1-epimerase"/>
</dbReference>
<reference evidence="1 2" key="1">
    <citation type="journal article" date="2015" name="Genome Announc.">
        <title>Expanding the biotechnology potential of lactobacilli through comparative genomics of 213 strains and associated genera.</title>
        <authorList>
            <person name="Sun Z."/>
            <person name="Harris H.M."/>
            <person name="McCann A."/>
            <person name="Guo C."/>
            <person name="Argimon S."/>
            <person name="Zhang W."/>
            <person name="Yang X."/>
            <person name="Jeffery I.B."/>
            <person name="Cooney J.C."/>
            <person name="Kagawa T.F."/>
            <person name="Liu W."/>
            <person name="Song Y."/>
            <person name="Salvetti E."/>
            <person name="Wrobel A."/>
            <person name="Rasinkangas P."/>
            <person name="Parkhill J."/>
            <person name="Rea M.C."/>
            <person name="O'Sullivan O."/>
            <person name="Ritari J."/>
            <person name="Douillard F.P."/>
            <person name="Paul Ross R."/>
            <person name="Yang R."/>
            <person name="Briner A.E."/>
            <person name="Felis G.E."/>
            <person name="de Vos W.M."/>
            <person name="Barrangou R."/>
            <person name="Klaenhammer T.R."/>
            <person name="Caufield P.W."/>
            <person name="Cui Y."/>
            <person name="Zhang H."/>
            <person name="O'Toole P.W."/>
        </authorList>
    </citation>
    <scope>NUCLEOTIDE SEQUENCE [LARGE SCALE GENOMIC DNA]</scope>
    <source>
        <strain evidence="1 2">DSM 20405</strain>
    </source>
</reference>
<accession>A0A0R2HDH1</accession>
<sequence length="292" mass="33537">MVILKNNYLQVELDPKGAEIAKVIGNEDHINYMWKQDPLLWGHSAPILFPIVGALKNGKTNIEGKSYSMNQHGFSRNSVYEVEESDDTHVVFHLHENEETKTMYPYSFDLYVTYTLEDNILKADLEVVNERDDHIMFQIGGHPAFACPFMEGESANDYYVEFSQNETVSSKVIYPARGGMSHELKPLFENERRFFIRQALFNSDAIVVPHFKSESVALKSINHDKSLVFHMEGFDHLGLWTSNHVGGLLAIEPWVGHTDYVDFNGEFKDKEGIVTLNKGERFHCQFKIEINQ</sequence>
<evidence type="ECO:0000313" key="2">
    <source>
        <dbReference type="Proteomes" id="UP000051841"/>
    </source>
</evidence>
<dbReference type="GO" id="GO:0030246">
    <property type="term" value="F:carbohydrate binding"/>
    <property type="evidence" value="ECO:0007669"/>
    <property type="project" value="InterPro"/>
</dbReference>
<dbReference type="AlphaFoldDB" id="A0A0R2HDH1"/>
<dbReference type="SUPFAM" id="SSF74650">
    <property type="entry name" value="Galactose mutarotase-like"/>
    <property type="match status" value="1"/>
</dbReference>
<dbReference type="GO" id="GO:0016853">
    <property type="term" value="F:isomerase activity"/>
    <property type="evidence" value="ECO:0007669"/>
    <property type="project" value="InterPro"/>
</dbReference>
<dbReference type="Proteomes" id="UP000051841">
    <property type="component" value="Unassembled WGS sequence"/>
</dbReference>
<dbReference type="InterPro" id="IPR014718">
    <property type="entry name" value="GH-type_carb-bd"/>
</dbReference>